<evidence type="ECO:0000256" key="6">
    <source>
        <dbReference type="ARBA" id="ARBA00023136"/>
    </source>
</evidence>
<dbReference type="Pfam" id="PF02321">
    <property type="entry name" value="OEP"/>
    <property type="match status" value="1"/>
</dbReference>
<keyword evidence="3" id="KW-0813">Transport</keyword>
<dbReference type="STRING" id="980251.GCA_001642875_04023"/>
<dbReference type="PANTHER" id="PTHR30026:SF21">
    <property type="entry name" value="SLR1270 PROTEIN"/>
    <property type="match status" value="1"/>
</dbReference>
<keyword evidence="6" id="KW-0472">Membrane</keyword>
<evidence type="ECO:0000256" key="7">
    <source>
        <dbReference type="ARBA" id="ARBA00023237"/>
    </source>
</evidence>
<keyword evidence="4" id="KW-1134">Transmembrane beta strand</keyword>
<comment type="similarity">
    <text evidence="2">Belongs to the outer membrane factor (OMF) (TC 1.B.17) family.</text>
</comment>
<dbReference type="GO" id="GO:0015288">
    <property type="term" value="F:porin activity"/>
    <property type="evidence" value="ECO:0007669"/>
    <property type="project" value="TreeGrafter"/>
</dbReference>
<proteinExistence type="inferred from homology"/>
<evidence type="ECO:0000313" key="9">
    <source>
        <dbReference type="Proteomes" id="UP000322214"/>
    </source>
</evidence>
<protein>
    <submittedName>
        <fullName evidence="8">Outer membrane efflux protein</fullName>
    </submittedName>
</protein>
<dbReference type="KEGG" id="mff:MFFC18_29360"/>
<evidence type="ECO:0000256" key="4">
    <source>
        <dbReference type="ARBA" id="ARBA00022452"/>
    </source>
</evidence>
<keyword evidence="5" id="KW-0812">Transmembrane</keyword>
<dbReference type="InterPro" id="IPR003423">
    <property type="entry name" value="OMP_efflux"/>
</dbReference>
<dbReference type="AlphaFoldDB" id="A0A5B9P9R7"/>
<dbReference type="PANTHER" id="PTHR30026">
    <property type="entry name" value="OUTER MEMBRANE PROTEIN TOLC"/>
    <property type="match status" value="1"/>
</dbReference>
<name>A0A5B9P9R7_9BACT</name>
<keyword evidence="7" id="KW-0998">Cell outer membrane</keyword>
<gene>
    <name evidence="8" type="ORF">MFFC18_29360</name>
</gene>
<evidence type="ECO:0000256" key="5">
    <source>
        <dbReference type="ARBA" id="ARBA00022692"/>
    </source>
</evidence>
<evidence type="ECO:0000313" key="8">
    <source>
        <dbReference type="EMBL" id="QEG23044.1"/>
    </source>
</evidence>
<comment type="subcellular location">
    <subcellularLocation>
        <location evidence="1">Cell outer membrane</location>
    </subcellularLocation>
</comment>
<evidence type="ECO:0000256" key="1">
    <source>
        <dbReference type="ARBA" id="ARBA00004442"/>
    </source>
</evidence>
<evidence type="ECO:0000256" key="2">
    <source>
        <dbReference type="ARBA" id="ARBA00007613"/>
    </source>
</evidence>
<accession>A0A5B9P9R7</accession>
<dbReference type="Proteomes" id="UP000322214">
    <property type="component" value="Chromosome"/>
</dbReference>
<dbReference type="InterPro" id="IPR051906">
    <property type="entry name" value="TolC-like"/>
</dbReference>
<sequence length="524" mass="57484">MLLCGCKSTDRGLPQFADSNRVLQNTETFDRKHDSASTEIGLVDFKQDVANLVGSGETTSNSAVSTAVFNQSADAQQLTLDLVLNRVTECYPEIEIAIGELESANGKTLAAWGEFDSVLSAHSISQPLGFYQTYRNGIGVSQPLAGGGEVYGGYRIGDGNFEPWYGERETNEGGELKAGFSVPILKDRAIDQRRASVRTAELTQDQLSANVESRLLQFERFATQAYWDWIAAGRYVEVQQQLIRLAQTRVSQIETRIEKGDLARIAKIDNDRFIAKRNNGLIKAQREFQKAAIKLSLFFRDSHCQPVVPGRELLPGGFPESARLDADRVAADLSIALATRPELKELQALRSATCVDASYANNLLLPKLDVKGFAGQDLGGATSSKGDKTPFELQLGVYAEVPIQRREAVGKIQVAQGKLAQVDAKFRFVSDKIRAGIQDAASAVNAAYDQIIQSRETVRLNEESLRLGELAFKEGDIDLLALNIYETSVANARLELLEANHKYFSSLATYASISRSLAFESINP</sequence>
<dbReference type="GO" id="GO:0015562">
    <property type="term" value="F:efflux transmembrane transporter activity"/>
    <property type="evidence" value="ECO:0007669"/>
    <property type="project" value="InterPro"/>
</dbReference>
<organism evidence="8 9">
    <name type="scientific">Mariniblastus fucicola</name>
    <dbReference type="NCBI Taxonomy" id="980251"/>
    <lineage>
        <taxon>Bacteria</taxon>
        <taxon>Pseudomonadati</taxon>
        <taxon>Planctomycetota</taxon>
        <taxon>Planctomycetia</taxon>
        <taxon>Pirellulales</taxon>
        <taxon>Pirellulaceae</taxon>
        <taxon>Mariniblastus</taxon>
    </lineage>
</organism>
<dbReference type="Gene3D" id="1.20.1600.10">
    <property type="entry name" value="Outer membrane efflux proteins (OEP)"/>
    <property type="match status" value="1"/>
</dbReference>
<dbReference type="SUPFAM" id="SSF56954">
    <property type="entry name" value="Outer membrane efflux proteins (OEP)"/>
    <property type="match status" value="1"/>
</dbReference>
<reference evidence="8 9" key="1">
    <citation type="submission" date="2019-08" db="EMBL/GenBank/DDBJ databases">
        <title>Deep-cultivation of Planctomycetes and their phenomic and genomic characterization uncovers novel biology.</title>
        <authorList>
            <person name="Wiegand S."/>
            <person name="Jogler M."/>
            <person name="Boedeker C."/>
            <person name="Pinto D."/>
            <person name="Vollmers J."/>
            <person name="Rivas-Marin E."/>
            <person name="Kohn T."/>
            <person name="Peeters S.H."/>
            <person name="Heuer A."/>
            <person name="Rast P."/>
            <person name="Oberbeckmann S."/>
            <person name="Bunk B."/>
            <person name="Jeske O."/>
            <person name="Meyerdierks A."/>
            <person name="Storesund J.E."/>
            <person name="Kallscheuer N."/>
            <person name="Luecker S."/>
            <person name="Lage O.M."/>
            <person name="Pohl T."/>
            <person name="Merkel B.J."/>
            <person name="Hornburger P."/>
            <person name="Mueller R.-W."/>
            <person name="Bruemmer F."/>
            <person name="Labrenz M."/>
            <person name="Spormann A.M."/>
            <person name="Op den Camp H."/>
            <person name="Overmann J."/>
            <person name="Amann R."/>
            <person name="Jetten M.S.M."/>
            <person name="Mascher T."/>
            <person name="Medema M.H."/>
            <person name="Devos D.P."/>
            <person name="Kaster A.-K."/>
            <person name="Ovreas L."/>
            <person name="Rohde M."/>
            <person name="Galperin M.Y."/>
            <person name="Jogler C."/>
        </authorList>
    </citation>
    <scope>NUCLEOTIDE SEQUENCE [LARGE SCALE GENOMIC DNA]</scope>
    <source>
        <strain evidence="8 9">FC18</strain>
    </source>
</reference>
<dbReference type="GO" id="GO:0009279">
    <property type="term" value="C:cell outer membrane"/>
    <property type="evidence" value="ECO:0007669"/>
    <property type="project" value="UniProtKB-SubCell"/>
</dbReference>
<keyword evidence="9" id="KW-1185">Reference proteome</keyword>
<dbReference type="GO" id="GO:1990281">
    <property type="term" value="C:efflux pump complex"/>
    <property type="evidence" value="ECO:0007669"/>
    <property type="project" value="TreeGrafter"/>
</dbReference>
<dbReference type="EMBL" id="CP042912">
    <property type="protein sequence ID" value="QEG23044.1"/>
    <property type="molecule type" value="Genomic_DNA"/>
</dbReference>
<evidence type="ECO:0000256" key="3">
    <source>
        <dbReference type="ARBA" id="ARBA00022448"/>
    </source>
</evidence>